<organism evidence="5 6">
    <name type="scientific">Punica granatum</name>
    <name type="common">Pomegranate</name>
    <dbReference type="NCBI Taxonomy" id="22663"/>
    <lineage>
        <taxon>Eukaryota</taxon>
        <taxon>Viridiplantae</taxon>
        <taxon>Streptophyta</taxon>
        <taxon>Embryophyta</taxon>
        <taxon>Tracheophyta</taxon>
        <taxon>Spermatophyta</taxon>
        <taxon>Magnoliopsida</taxon>
        <taxon>eudicotyledons</taxon>
        <taxon>Gunneridae</taxon>
        <taxon>Pentapetalae</taxon>
        <taxon>rosids</taxon>
        <taxon>malvids</taxon>
        <taxon>Myrtales</taxon>
        <taxon>Lythraceae</taxon>
        <taxon>Punica</taxon>
    </lineage>
</organism>
<dbReference type="InterPro" id="IPR011990">
    <property type="entry name" value="TPR-like_helical_dom_sf"/>
</dbReference>
<keyword evidence="6" id="KW-1185">Reference proteome</keyword>
<comment type="similarity">
    <text evidence="1">Belongs to the PPR family. PCMP-H subfamily.</text>
</comment>
<keyword evidence="2" id="KW-0677">Repeat</keyword>
<dbReference type="GO" id="GO:0003723">
    <property type="term" value="F:RNA binding"/>
    <property type="evidence" value="ECO:0007669"/>
    <property type="project" value="InterPro"/>
</dbReference>
<dbReference type="Gene3D" id="1.25.40.10">
    <property type="entry name" value="Tetratricopeptide repeat domain"/>
    <property type="match status" value="1"/>
</dbReference>
<evidence type="ECO:0000256" key="3">
    <source>
        <dbReference type="PROSITE-ProRule" id="PRU00708"/>
    </source>
</evidence>
<comment type="caution">
    <text evidence="5">The sequence shown here is derived from an EMBL/GenBank/DDBJ whole genome shotgun (WGS) entry which is preliminary data.</text>
</comment>
<dbReference type="PANTHER" id="PTHR47926">
    <property type="entry name" value="PENTATRICOPEPTIDE REPEAT-CONTAINING PROTEIN"/>
    <property type="match status" value="1"/>
</dbReference>
<evidence type="ECO:0000313" key="6">
    <source>
        <dbReference type="Proteomes" id="UP000233551"/>
    </source>
</evidence>
<dbReference type="PROSITE" id="PS51375">
    <property type="entry name" value="PPR"/>
    <property type="match status" value="1"/>
</dbReference>
<name>A0A2I0LBY7_PUNGR</name>
<dbReference type="EMBL" id="PGOL01000059">
    <property type="protein sequence ID" value="PKI78181.1"/>
    <property type="molecule type" value="Genomic_DNA"/>
</dbReference>
<dbReference type="PANTHER" id="PTHR47926:SF495">
    <property type="entry name" value="DYW DOMAIN-CONTAINING PROTEIN"/>
    <property type="match status" value="1"/>
</dbReference>
<evidence type="ECO:0000256" key="1">
    <source>
        <dbReference type="ARBA" id="ARBA00006643"/>
    </source>
</evidence>
<dbReference type="InterPro" id="IPR032867">
    <property type="entry name" value="DYW_dom"/>
</dbReference>
<dbReference type="STRING" id="22663.A0A2I0LBY7"/>
<gene>
    <name evidence="5" type="ORF">CRG98_001416</name>
</gene>
<evidence type="ECO:0000313" key="5">
    <source>
        <dbReference type="EMBL" id="PKI78181.1"/>
    </source>
</evidence>
<dbReference type="Pfam" id="PF14432">
    <property type="entry name" value="DYW_deaminase"/>
    <property type="match status" value="1"/>
</dbReference>
<sequence length="268" mass="30354">MPHRDLFSWASALAALNLANRPTQALSLLPSMLAPDALHPNNYVLSCLNRVYAGSCELRIGRVPDDALAVFDSISIKDSICWTAVISGYARSVLKSEALELFQATPWGNLLFWTALILGFLQSGSNTNAFELFNKMRREGMDIKKPGFSHVDIGKENQAFYAEETNHPFKDEICVLLKELELDMRRRGYVPDTSGVLLDMGQEEKERLLFWHSERLAAAYELIKTVPGSIIRIVKNLQVCADCHRVLKFVSDIVKRDIYVRGWDMFLQ</sequence>
<dbReference type="InterPro" id="IPR002885">
    <property type="entry name" value="PPR_rpt"/>
</dbReference>
<dbReference type="InterPro" id="IPR046960">
    <property type="entry name" value="PPR_At4g14850-like_plant"/>
</dbReference>
<feature type="repeat" description="PPR" evidence="3">
    <location>
        <begin position="109"/>
        <end position="143"/>
    </location>
</feature>
<dbReference type="GO" id="GO:0009451">
    <property type="term" value="P:RNA modification"/>
    <property type="evidence" value="ECO:0007669"/>
    <property type="project" value="InterPro"/>
</dbReference>
<protein>
    <recommendedName>
        <fullName evidence="4">DYW domain-containing protein</fullName>
    </recommendedName>
</protein>
<dbReference type="Pfam" id="PF01535">
    <property type="entry name" value="PPR"/>
    <property type="match status" value="2"/>
</dbReference>
<dbReference type="GO" id="GO:0008270">
    <property type="term" value="F:zinc ion binding"/>
    <property type="evidence" value="ECO:0007669"/>
    <property type="project" value="InterPro"/>
</dbReference>
<accession>A0A2I0LBY7</accession>
<reference evidence="5 6" key="1">
    <citation type="submission" date="2017-11" db="EMBL/GenBank/DDBJ databases">
        <title>De-novo sequencing of pomegranate (Punica granatum L.) genome.</title>
        <authorList>
            <person name="Akparov Z."/>
            <person name="Amiraslanov A."/>
            <person name="Hajiyeva S."/>
            <person name="Abbasov M."/>
            <person name="Kaur K."/>
            <person name="Hamwieh A."/>
            <person name="Solovyev V."/>
            <person name="Salamov A."/>
            <person name="Braich B."/>
            <person name="Kosarev P."/>
            <person name="Mahmoud A."/>
            <person name="Hajiyev E."/>
            <person name="Babayeva S."/>
            <person name="Izzatullayeva V."/>
            <person name="Mammadov A."/>
            <person name="Mammadov A."/>
            <person name="Sharifova S."/>
            <person name="Ojaghi J."/>
            <person name="Eynullazada K."/>
            <person name="Bayramov B."/>
            <person name="Abdulazimova A."/>
            <person name="Shahmuradov I."/>
        </authorList>
    </citation>
    <scope>NUCLEOTIDE SEQUENCE [LARGE SCALE GENOMIC DNA]</scope>
    <source>
        <strain evidence="6">cv. AG2017</strain>
        <tissue evidence="5">Leaf</tissue>
    </source>
</reference>
<evidence type="ECO:0000256" key="2">
    <source>
        <dbReference type="ARBA" id="ARBA00022737"/>
    </source>
</evidence>
<dbReference type="Proteomes" id="UP000233551">
    <property type="component" value="Unassembled WGS sequence"/>
</dbReference>
<dbReference type="AlphaFoldDB" id="A0A2I0LBY7"/>
<proteinExistence type="inferred from homology"/>
<evidence type="ECO:0000259" key="4">
    <source>
        <dbReference type="Pfam" id="PF14432"/>
    </source>
</evidence>
<feature type="domain" description="DYW" evidence="4">
    <location>
        <begin position="188"/>
        <end position="263"/>
    </location>
</feature>